<evidence type="ECO:0000256" key="2">
    <source>
        <dbReference type="SAM" id="Phobius"/>
    </source>
</evidence>
<keyword evidence="2" id="KW-0812">Transmembrane</keyword>
<keyword evidence="2" id="KW-0472">Membrane</keyword>
<organism evidence="3 4">
    <name type="scientific">Hirsutella minnesotensis 3608</name>
    <dbReference type="NCBI Taxonomy" id="1043627"/>
    <lineage>
        <taxon>Eukaryota</taxon>
        <taxon>Fungi</taxon>
        <taxon>Dikarya</taxon>
        <taxon>Ascomycota</taxon>
        <taxon>Pezizomycotina</taxon>
        <taxon>Sordariomycetes</taxon>
        <taxon>Hypocreomycetidae</taxon>
        <taxon>Hypocreales</taxon>
        <taxon>Ophiocordycipitaceae</taxon>
        <taxon>Hirsutella</taxon>
    </lineage>
</organism>
<name>A0A0F7ZIU0_9HYPO</name>
<keyword evidence="2" id="KW-1133">Transmembrane helix</keyword>
<accession>A0A0F7ZIU0</accession>
<feature type="transmembrane region" description="Helical" evidence="2">
    <location>
        <begin position="12"/>
        <end position="41"/>
    </location>
</feature>
<reference evidence="3 4" key="1">
    <citation type="journal article" date="2014" name="Genome Biol. Evol.">
        <title>Comparative genomics and transcriptomics analyses reveal divergent lifestyle features of nematode endoparasitic fungus Hirsutella minnesotensis.</title>
        <authorList>
            <person name="Lai Y."/>
            <person name="Liu K."/>
            <person name="Zhang X."/>
            <person name="Zhang X."/>
            <person name="Li K."/>
            <person name="Wang N."/>
            <person name="Shu C."/>
            <person name="Wu Y."/>
            <person name="Wang C."/>
            <person name="Bushley K.E."/>
            <person name="Xiang M."/>
            <person name="Liu X."/>
        </authorList>
    </citation>
    <scope>NUCLEOTIDE SEQUENCE [LARGE SCALE GENOMIC DNA]</scope>
    <source>
        <strain evidence="3 4">3608</strain>
    </source>
</reference>
<evidence type="ECO:0000256" key="1">
    <source>
        <dbReference type="SAM" id="Coils"/>
    </source>
</evidence>
<gene>
    <name evidence="3" type="ORF">HIM_11729</name>
</gene>
<evidence type="ECO:0000313" key="3">
    <source>
        <dbReference type="EMBL" id="KJZ68885.1"/>
    </source>
</evidence>
<keyword evidence="1" id="KW-0175">Coiled coil</keyword>
<dbReference type="Proteomes" id="UP000054481">
    <property type="component" value="Unassembled WGS sequence"/>
</dbReference>
<keyword evidence="4" id="KW-1185">Reference proteome</keyword>
<proteinExistence type="predicted"/>
<dbReference type="AlphaFoldDB" id="A0A0F7ZIU0"/>
<dbReference type="EMBL" id="KQ030796">
    <property type="protein sequence ID" value="KJZ68885.1"/>
    <property type="molecule type" value="Genomic_DNA"/>
</dbReference>
<protein>
    <submittedName>
        <fullName evidence="3">Uncharacterized protein</fullName>
    </submittedName>
</protein>
<evidence type="ECO:0000313" key="4">
    <source>
        <dbReference type="Proteomes" id="UP000054481"/>
    </source>
</evidence>
<sequence>MAFDQALAHAMLWYMAFICQFLLELALGFLVIFVVFAICLINNGFISWHNFCRCLPSIARCKSLLSRPAFLRPKPKNCRCKHNHIPWYHFFKKPPPPEEEPCRRPRSQCDEVRRLAAVLEQAKTDFEKALAEEISKREEIDRQRRRLGGELGLAKARVDIVTERNEALDRELVAYRRHVARDKAELKGLEVPVEALAPLADQQERNAKLVARNAILTHQLANARKAAGDYQSLAVPLARETLMKLEKKIARLEDQLAQADASRDLATQLRIQVTETKFKNMQLTVKLKKQTAQVETLTKAYEQVMQTQARTKRELKADLLRRFQVRMAEVEHVLWKVRPLQDLQRERDDWKKRFGHSQDAHAHALRMWSSSAGRLELLRNKLATERAKRLGMEEPIWATNANGEEDVEKLAQFNATRKLRSMATQTE</sequence>
<feature type="coiled-coil region" evidence="1">
    <location>
        <begin position="235"/>
        <end position="307"/>
    </location>
</feature>